<evidence type="ECO:0000313" key="2">
    <source>
        <dbReference type="Proteomes" id="UP001234989"/>
    </source>
</evidence>
<organism evidence="1 2">
    <name type="scientific">Solanum verrucosum</name>
    <dbReference type="NCBI Taxonomy" id="315347"/>
    <lineage>
        <taxon>Eukaryota</taxon>
        <taxon>Viridiplantae</taxon>
        <taxon>Streptophyta</taxon>
        <taxon>Embryophyta</taxon>
        <taxon>Tracheophyta</taxon>
        <taxon>Spermatophyta</taxon>
        <taxon>Magnoliopsida</taxon>
        <taxon>eudicotyledons</taxon>
        <taxon>Gunneridae</taxon>
        <taxon>Pentapetalae</taxon>
        <taxon>asterids</taxon>
        <taxon>lamiids</taxon>
        <taxon>Solanales</taxon>
        <taxon>Solanaceae</taxon>
        <taxon>Solanoideae</taxon>
        <taxon>Solaneae</taxon>
        <taxon>Solanum</taxon>
    </lineage>
</organism>
<protein>
    <submittedName>
        <fullName evidence="1">Uncharacterized protein</fullName>
    </submittedName>
</protein>
<reference evidence="1" key="1">
    <citation type="submission" date="2023-08" db="EMBL/GenBank/DDBJ databases">
        <title>A de novo genome assembly of Solanum verrucosum Schlechtendal, a Mexican diploid species geographically isolated from the other diploid A-genome species in potato relatives.</title>
        <authorList>
            <person name="Hosaka K."/>
        </authorList>
    </citation>
    <scope>NUCLEOTIDE SEQUENCE</scope>
    <source>
        <tissue evidence="1">Young leaves</tissue>
    </source>
</reference>
<dbReference type="AlphaFoldDB" id="A0AAF0UQC4"/>
<sequence>MEWERVRMYRQNLHYLQSTTRKPGQAQNIIKVEKEVKDNSEKWLNIEESIVKQKSRVQWLQLGDENTTYFHASLKTRIAQNKITSLTTATGRVGNNSTDIEEEIISFYKQLLGSCATQLPAVNPLIMRNGPVLNRSQQA</sequence>
<dbReference type="Proteomes" id="UP001234989">
    <property type="component" value="Chromosome 10"/>
</dbReference>
<keyword evidence="2" id="KW-1185">Reference proteome</keyword>
<name>A0AAF0UQC4_SOLVR</name>
<dbReference type="EMBL" id="CP133621">
    <property type="protein sequence ID" value="WMV50918.1"/>
    <property type="molecule type" value="Genomic_DNA"/>
</dbReference>
<proteinExistence type="predicted"/>
<gene>
    <name evidence="1" type="ORF">MTR67_044303</name>
</gene>
<evidence type="ECO:0000313" key="1">
    <source>
        <dbReference type="EMBL" id="WMV50918.1"/>
    </source>
</evidence>
<accession>A0AAF0UQC4</accession>